<protein>
    <submittedName>
        <fullName evidence="1">Uncharacterized protein</fullName>
    </submittedName>
</protein>
<organism evidence="1 2">
    <name type="scientific">Synechococcus phage S-SRM01</name>
    <dbReference type="NCBI Taxonomy" id="2781608"/>
    <lineage>
        <taxon>Viruses</taxon>
        <taxon>Duplodnaviria</taxon>
        <taxon>Heunggongvirae</taxon>
        <taxon>Uroviricota</taxon>
        <taxon>Caudoviricetes</taxon>
        <taxon>Pantevenvirales</taxon>
        <taxon>Kyanoviridae</taxon>
        <taxon>Serangoonvirus</taxon>
        <taxon>Serangoonvirus essarone</taxon>
    </lineage>
</organism>
<dbReference type="KEGG" id="vg:77946228"/>
<name>A0A879R1F0_9CAUD</name>
<keyword evidence="2" id="KW-1185">Reference proteome</keyword>
<evidence type="ECO:0000313" key="2">
    <source>
        <dbReference type="Proteomes" id="UP000664915"/>
    </source>
</evidence>
<evidence type="ECO:0000313" key="1">
    <source>
        <dbReference type="EMBL" id="QPX48023.1"/>
    </source>
</evidence>
<accession>A0A879R1F0</accession>
<dbReference type="EMBL" id="MW015081">
    <property type="protein sequence ID" value="QPX48023.1"/>
    <property type="molecule type" value="Genomic_DNA"/>
</dbReference>
<dbReference type="RefSeq" id="YP_010670033.1">
    <property type="nucleotide sequence ID" value="NC_070963.1"/>
</dbReference>
<dbReference type="GeneID" id="77946228"/>
<reference evidence="1" key="1">
    <citation type="submission" date="2020-09" db="EMBL/GenBank/DDBJ databases">
        <authorList>
            <person name="Zhang D."/>
            <person name="Hatherill J.R."/>
            <person name="Ramirez J.F."/>
            <person name="Edinger B."/>
            <person name="Balarin R."/>
            <person name="Sullivan A."/>
            <person name="Humpal K.M."/>
            <person name="Guseva A."/>
            <person name="Butela K.A."/>
            <person name="Garlena R.A."/>
            <person name="Russell D.A."/>
            <person name="Pope W.H."/>
            <person name="Jacobs-Sera D."/>
            <person name="Hatfull G.F."/>
        </authorList>
    </citation>
    <scope>NUCLEOTIDE SEQUENCE</scope>
</reference>
<dbReference type="Proteomes" id="UP000664915">
    <property type="component" value="Segment"/>
</dbReference>
<sequence>MKTLLASAVILFTPAAFAQEVYPINVNKLCAAIVGIPYASDNFSDEEWEKFKTCVENVKTYQD</sequence>
<proteinExistence type="predicted"/>